<evidence type="ECO:0000259" key="9">
    <source>
        <dbReference type="PROSITE" id="PS52004"/>
    </source>
</evidence>
<dbReference type="Proteomes" id="UP000222531">
    <property type="component" value="Unassembled WGS sequence"/>
</dbReference>
<dbReference type="Gene3D" id="3.30.70.3290">
    <property type="match status" value="2"/>
</dbReference>
<dbReference type="SMART" id="SM01294">
    <property type="entry name" value="PKS_PP_betabranch"/>
    <property type="match status" value="1"/>
</dbReference>
<dbReference type="GO" id="GO:0004312">
    <property type="term" value="F:fatty acid synthase activity"/>
    <property type="evidence" value="ECO:0007669"/>
    <property type="project" value="TreeGrafter"/>
</dbReference>
<dbReference type="Pfam" id="PF18369">
    <property type="entry name" value="PKS_DE"/>
    <property type="match status" value="1"/>
</dbReference>
<gene>
    <name evidence="10" type="ORF">BLA24_31115</name>
</gene>
<dbReference type="CDD" id="cd08952">
    <property type="entry name" value="KR_1_SDR_x"/>
    <property type="match status" value="1"/>
</dbReference>
<dbReference type="InterPro" id="IPR018201">
    <property type="entry name" value="Ketoacyl_synth_AS"/>
</dbReference>
<dbReference type="SUPFAM" id="SSF52151">
    <property type="entry name" value="FabD/lysophospholipase-like"/>
    <property type="match status" value="2"/>
</dbReference>
<evidence type="ECO:0000256" key="1">
    <source>
        <dbReference type="ARBA" id="ARBA00001957"/>
    </source>
</evidence>
<keyword evidence="3" id="KW-0597">Phosphoprotein</keyword>
<keyword evidence="5" id="KW-0045">Antibiotic biosynthesis</keyword>
<dbReference type="InterPro" id="IPR014030">
    <property type="entry name" value="Ketoacyl_synth_N"/>
</dbReference>
<dbReference type="InterPro" id="IPR041618">
    <property type="entry name" value="PKS_DE"/>
</dbReference>
<dbReference type="InterPro" id="IPR057326">
    <property type="entry name" value="KR_dom"/>
</dbReference>
<keyword evidence="6" id="KW-0511">Multifunctional enzyme</keyword>
<dbReference type="SUPFAM" id="SSF53901">
    <property type="entry name" value="Thiolase-like"/>
    <property type="match status" value="2"/>
</dbReference>
<evidence type="ECO:0000259" key="8">
    <source>
        <dbReference type="PROSITE" id="PS50075"/>
    </source>
</evidence>
<dbReference type="PROSITE" id="PS00012">
    <property type="entry name" value="PHOSPHOPANTETHEINE"/>
    <property type="match status" value="1"/>
</dbReference>
<dbReference type="GO" id="GO:0006633">
    <property type="term" value="P:fatty acid biosynthetic process"/>
    <property type="evidence" value="ECO:0007669"/>
    <property type="project" value="InterPro"/>
</dbReference>
<keyword evidence="7" id="KW-0012">Acyltransferase</keyword>
<dbReference type="SMART" id="SM00825">
    <property type="entry name" value="PKS_KS"/>
    <property type="match status" value="2"/>
</dbReference>
<dbReference type="PROSITE" id="PS00606">
    <property type="entry name" value="KS3_1"/>
    <property type="match status" value="2"/>
</dbReference>
<dbReference type="InterPro" id="IPR036736">
    <property type="entry name" value="ACP-like_sf"/>
</dbReference>
<dbReference type="Gene3D" id="1.10.1200.10">
    <property type="entry name" value="ACP-like"/>
    <property type="match status" value="1"/>
</dbReference>
<dbReference type="Pfam" id="PF16197">
    <property type="entry name" value="KAsynt_C_assoc"/>
    <property type="match status" value="2"/>
</dbReference>
<dbReference type="Pfam" id="PF00698">
    <property type="entry name" value="Acyl_transf_1"/>
    <property type="match status" value="2"/>
</dbReference>
<dbReference type="EMBL" id="NHZO01000168">
    <property type="protein sequence ID" value="PHQ47939.1"/>
    <property type="molecule type" value="Genomic_DNA"/>
</dbReference>
<dbReference type="InterPro" id="IPR032821">
    <property type="entry name" value="PKS_assoc"/>
</dbReference>
<feature type="domain" description="Ketosynthase family 3 (KS3)" evidence="9">
    <location>
        <begin position="1495"/>
        <end position="1914"/>
    </location>
</feature>
<dbReference type="NCBIfam" id="NF045894">
    <property type="entry name" value="PKS_plus_SDR"/>
    <property type="match status" value="1"/>
</dbReference>
<dbReference type="Pfam" id="PF00550">
    <property type="entry name" value="PP-binding"/>
    <property type="match status" value="1"/>
</dbReference>
<dbReference type="SMART" id="SM00823">
    <property type="entry name" value="PKS_PP"/>
    <property type="match status" value="1"/>
</dbReference>
<dbReference type="PROSITE" id="PS50075">
    <property type="entry name" value="CARRIER"/>
    <property type="match status" value="1"/>
</dbReference>
<evidence type="ECO:0000313" key="10">
    <source>
        <dbReference type="EMBL" id="PHQ47939.1"/>
    </source>
</evidence>
<dbReference type="SMART" id="SM00822">
    <property type="entry name" value="PKS_KR"/>
    <property type="match status" value="1"/>
</dbReference>
<dbReference type="InterPro" id="IPR014043">
    <property type="entry name" value="Acyl_transferase_dom"/>
</dbReference>
<dbReference type="InterPro" id="IPR016036">
    <property type="entry name" value="Malonyl_transacylase_ACP-bd"/>
</dbReference>
<dbReference type="GO" id="GO:0004315">
    <property type="term" value="F:3-oxoacyl-[acyl-carrier-protein] synthase activity"/>
    <property type="evidence" value="ECO:0007669"/>
    <property type="project" value="InterPro"/>
</dbReference>
<dbReference type="FunFam" id="3.40.366.10:FF:000002">
    <property type="entry name" value="Probable polyketide synthase 2"/>
    <property type="match status" value="1"/>
</dbReference>
<dbReference type="InterPro" id="IPR015083">
    <property type="entry name" value="NorB/c/GfsB-D-like_docking"/>
</dbReference>
<reference evidence="10 11" key="1">
    <citation type="journal article" date="2017" name="Biochemistry">
        <title>Identification of the Biosynthetic Pathway for the Antibiotic Bicyclomycin.</title>
        <authorList>
            <person name="Patteson J."/>
            <person name="Cai W."/>
            <person name="Johnson R.A."/>
            <person name="Santa Maria K."/>
            <person name="Li B."/>
        </authorList>
    </citation>
    <scope>NUCLEOTIDE SEQUENCE [LARGE SCALE GENOMIC DNA]</scope>
    <source>
        <strain evidence="10 11">ATCC 21532</strain>
    </source>
</reference>
<proteinExistence type="predicted"/>
<dbReference type="Gene3D" id="3.40.50.720">
    <property type="entry name" value="NAD(P)-binding Rossmann-like Domain"/>
    <property type="match status" value="1"/>
</dbReference>
<dbReference type="SMART" id="SM00827">
    <property type="entry name" value="PKS_AT"/>
    <property type="match status" value="2"/>
</dbReference>
<comment type="cofactor">
    <cofactor evidence="1">
        <name>pantetheine 4'-phosphate</name>
        <dbReference type="ChEBI" id="CHEBI:47942"/>
    </cofactor>
</comment>
<dbReference type="Pfam" id="PF02801">
    <property type="entry name" value="Ketoacyl-synt_C"/>
    <property type="match status" value="2"/>
</dbReference>
<evidence type="ECO:0000256" key="6">
    <source>
        <dbReference type="ARBA" id="ARBA00023268"/>
    </source>
</evidence>
<dbReference type="Pfam" id="PF08659">
    <property type="entry name" value="KR"/>
    <property type="match status" value="1"/>
</dbReference>
<dbReference type="Gene3D" id="3.30.70.250">
    <property type="entry name" value="Malonyl-CoA ACP transacylase, ACP-binding"/>
    <property type="match status" value="1"/>
</dbReference>
<dbReference type="InterPro" id="IPR036291">
    <property type="entry name" value="NAD(P)-bd_dom_sf"/>
</dbReference>
<dbReference type="SUPFAM" id="SSF51735">
    <property type="entry name" value="NAD(P)-binding Rossmann-fold domains"/>
    <property type="match status" value="2"/>
</dbReference>
<dbReference type="GO" id="GO:0033068">
    <property type="term" value="P:macrolide biosynthetic process"/>
    <property type="evidence" value="ECO:0007669"/>
    <property type="project" value="UniProtKB-ARBA"/>
</dbReference>
<dbReference type="PANTHER" id="PTHR43775">
    <property type="entry name" value="FATTY ACID SYNTHASE"/>
    <property type="match status" value="1"/>
</dbReference>
<dbReference type="InterPro" id="IPR001227">
    <property type="entry name" value="Ac_transferase_dom_sf"/>
</dbReference>
<feature type="domain" description="Carrier" evidence="8">
    <location>
        <begin position="1401"/>
        <end position="1476"/>
    </location>
</feature>
<evidence type="ECO:0000256" key="3">
    <source>
        <dbReference type="ARBA" id="ARBA00022553"/>
    </source>
</evidence>
<dbReference type="Gene3D" id="3.40.47.10">
    <property type="match status" value="2"/>
</dbReference>
<dbReference type="InterPro" id="IPR020841">
    <property type="entry name" value="PKS_Beta-ketoAc_synthase_dom"/>
</dbReference>
<keyword evidence="2" id="KW-0596">Phosphopantetheine</keyword>
<comment type="caution">
    <text evidence="10">The sequence shown here is derived from an EMBL/GenBank/DDBJ whole genome shotgun (WGS) entry which is preliminary data.</text>
</comment>
<dbReference type="Gene3D" id="3.40.366.10">
    <property type="entry name" value="Malonyl-Coenzyme A Acyl Carrier Protein, domain 2"/>
    <property type="match status" value="2"/>
</dbReference>
<dbReference type="InterPro" id="IPR014031">
    <property type="entry name" value="Ketoacyl_synth_C"/>
</dbReference>
<dbReference type="PANTHER" id="PTHR43775:SF51">
    <property type="entry name" value="INACTIVE PHENOLPHTHIOCEROL SYNTHESIS POLYKETIDE SYNTHASE TYPE I PKS1-RELATED"/>
    <property type="match status" value="1"/>
</dbReference>
<dbReference type="InterPro" id="IPR020806">
    <property type="entry name" value="PKS_PP-bd"/>
</dbReference>
<name>A0A2G1X9U1_STRCJ</name>
<evidence type="ECO:0000256" key="4">
    <source>
        <dbReference type="ARBA" id="ARBA00022679"/>
    </source>
</evidence>
<dbReference type="CDD" id="cd00833">
    <property type="entry name" value="PKS"/>
    <property type="match status" value="2"/>
</dbReference>
<evidence type="ECO:0000313" key="11">
    <source>
        <dbReference type="Proteomes" id="UP000222531"/>
    </source>
</evidence>
<dbReference type="Pfam" id="PF08990">
    <property type="entry name" value="Docking"/>
    <property type="match status" value="1"/>
</dbReference>
<evidence type="ECO:0000256" key="5">
    <source>
        <dbReference type="ARBA" id="ARBA00023194"/>
    </source>
</evidence>
<dbReference type="FunFam" id="3.40.47.10:FF:000019">
    <property type="entry name" value="Polyketide synthase type I"/>
    <property type="match status" value="2"/>
</dbReference>
<sequence length="2149" mass="223804">MSNDEKVLAYLKKLTTDLRQTRQRLSDVEAKSREPIAIIGMSCRFPGGVASPEDLWRLADSSVDAVGGFPADRGWDLDGVYDPDPDRAGRSYAREGAFVHDVADFDPGLFGISPREALAMDPQQRLLLEASWEVFERAGIRAADVRGSRTGVFAGLMYSDYVSRLPSVPDELEGYVGIGSAASVASGRVSYTFGLEGPAVTVDTACSSSLVALHLAVQALRNGECSLALAGGVTVMATPGTFVQFSRQRGLAADGRCKSFAAGADGTGWGEGVGMLLVERLSDAVRNGHKVLAVVRGSAVNQDGASNGLTAPNGPSQQRVIRAALANAGLAAADVDAVEAHGTGTTLGDPIEAQALLATYGQDREQPLLLGSIKSNIGHTQAAAGVAGVIKMVMAMQHGVLPQTLHVDEPSPHVDWTAGAVELLTKRTEWPGADRPRRAGVSAFGVSGTNAHVVLEQVAAADGPEGGSVAERVALPAVPWVLSGEGEAALRAQADRLKSFVQADPELDPADVGWSLVSTRTALSHRAVVVGTDRDELLAGLDALAAGVPVAGGLGVLFTGQGSQRLGMGRELYDAYPAFAAAWDDVCAELNRHLDRPLTDVVWGDDAELLGETLYTQTGLFALEVSLFHLVSSWGVKPDYLLGHSIGELAAAYVAGVWSLEDAARVVTARGRLMQALPTGGAMASIAAPENDVLPLLTDDVAIAAVNGPESVVLSGDEDAVQAIVDTLSGQGVKARRLRVSHAFHSPRMDAMLDDFATVLDDVTFHAPTLPVVSNLTGTLADEEMRTPHYWVRHVRETVRFADGLASLRELGVGTFLELGPDGSLTSLADGDGVPALRPGRPEATAVTTALGNLHVRGLDVDWTAVFPGTHPRVELPTYAFQRERFWLESGADAEAATSAVDAAFWDAVERGDVEALGVDAAQPLSEVLPALSSWRRAWRDQSVVDAWRYRYGWTPVAGLPTQPGLRGTWWVVGDAGDDVAAALTAAGADVHTVTTATEINGDTGTVTGVVSLLPAAETVSLVQTLGTAAIDAPLWCVTRGAVAVTDDDTVDPDQTTLWGLGRVIALEHPDRWGGLIDLPTELDEQTAATLCAVLGGTTTEDQLAVRGTRVWAGRLRRAATEGNAPGVWRTGGTALVTGGTGALGGHVARWLAGSGAEHIVLTGRRGADAPGAAELVAELEALGARARVEACDVADRDAVAALLGTIPDLRVVVHAAGVPSWGAVDDLSADAFESGTRAKVAGATHLDELTRDVDLDAFVLFSSIAGVWGSGNQSAYAAANAFLDGLAHRRRADGLAATSVAWGVWDGEGMAAQGADLLAGHGVLAMAPGLAVSALRQALLGDETAVVVADVDWARFGPRFTALRPSPLLSELLADVTEPAAPTGAFALRLRALSEAERTRAAVELVRTAAAAVLGHPGPEAVDAARTFQEIGFDSLTAVELRNRLTTATGIRPPATVIFDYPTPLALAAYLVSEVLGAAQEIVPATSATAPADDDPIVIVGMSCRFPGGVDSPEDLWRLVDTDGDAVSPFPTDRGWDLNGLYDPAPGRPGTSYTRVGGFVHGAGDFDPAFFGISPREALAMDPQQRLLLHTTWEAFERAGIPAADVRGSRTGVFVGASSQGYGAASASEGYFLTGSSSSVISGRVSYTFGLEGPAVTVDTACSSSLVALHLAVQALRSGECTLALAGGVTIMATPTAFVEFSRQRGLAADGRCKSFAAAADGTGWAEGVGMLLVERLSDAVRNGHKVLAVVRGSAVNQDGASNGLTAPNGPSQQRVIRAALANAGLGTADVDAVEAHGTGTTLGDPIEAQALLATYGQDREQPLLLGSIKSNIGHTQAAAGVAGVIKMVMAMQHGVLPQTLHVDEPSPHVDWTAGSVELLTERTEWPETGAPRRAGVSSFGVSGTNAHVILEQPSEVAEPVADRAELPAVPWVLSGEGEAALRAQADRLKTFVQADPELDPADVGWSLVSTRAALSHRAVVVGTNRDELLTGLENLTAGVPVTGALGVLFTGQGSQRLGMGRELYDAYPAFAAAWDEVCTQLNRHLDRPLTDVVWGEDAELLGETLYTQTGLFALEVALFHLVSSWGVKPDYLLGHSIGELAAAYVAGVWSLDDAAKIVTARGRLMQALPTGGAMASIAAPESDVLPS</sequence>
<protein>
    <submittedName>
        <fullName evidence="10">Uncharacterized protein</fullName>
    </submittedName>
</protein>
<dbReference type="GO" id="GO:0031177">
    <property type="term" value="F:phosphopantetheine binding"/>
    <property type="evidence" value="ECO:0007669"/>
    <property type="project" value="InterPro"/>
</dbReference>
<dbReference type="FunFam" id="1.10.1200.10:FF:000007">
    <property type="entry name" value="Probable polyketide synthase pks17"/>
    <property type="match status" value="1"/>
</dbReference>
<dbReference type="InterPro" id="IPR006162">
    <property type="entry name" value="Ppantetheine_attach_site"/>
</dbReference>
<dbReference type="SUPFAM" id="SSF47336">
    <property type="entry name" value="ACP-like"/>
    <property type="match status" value="1"/>
</dbReference>
<dbReference type="PROSITE" id="PS52004">
    <property type="entry name" value="KS3_2"/>
    <property type="match status" value="2"/>
</dbReference>
<dbReference type="SUPFAM" id="SSF55048">
    <property type="entry name" value="Probable ACP-binding domain of malonyl-CoA ACP transacylase"/>
    <property type="match status" value="1"/>
</dbReference>
<feature type="domain" description="Ketosynthase family 3 (KS3)" evidence="9">
    <location>
        <begin position="33"/>
        <end position="457"/>
    </location>
</feature>
<dbReference type="Gene3D" id="6.10.140.1830">
    <property type="match status" value="1"/>
</dbReference>
<keyword evidence="4" id="KW-0808">Transferase</keyword>
<keyword evidence="11" id="KW-1185">Reference proteome</keyword>
<organism evidence="10 11">
    <name type="scientific">Streptomyces cinnamoneus</name>
    <name type="common">Streptoverticillium cinnamoneum</name>
    <dbReference type="NCBI Taxonomy" id="53446"/>
    <lineage>
        <taxon>Bacteria</taxon>
        <taxon>Bacillati</taxon>
        <taxon>Actinomycetota</taxon>
        <taxon>Actinomycetes</taxon>
        <taxon>Kitasatosporales</taxon>
        <taxon>Streptomycetaceae</taxon>
        <taxon>Streptomyces</taxon>
        <taxon>Streptomyces cinnamoneus group</taxon>
    </lineage>
</organism>
<dbReference type="InterPro" id="IPR016039">
    <property type="entry name" value="Thiolase-like"/>
</dbReference>
<evidence type="ECO:0000256" key="7">
    <source>
        <dbReference type="ARBA" id="ARBA00023315"/>
    </source>
</evidence>
<dbReference type="InterPro" id="IPR013968">
    <property type="entry name" value="PKS_KR"/>
</dbReference>
<accession>A0A2G1X9U1</accession>
<evidence type="ECO:0000256" key="2">
    <source>
        <dbReference type="ARBA" id="ARBA00022450"/>
    </source>
</evidence>
<dbReference type="InterPro" id="IPR016035">
    <property type="entry name" value="Acyl_Trfase/lysoPLipase"/>
</dbReference>
<dbReference type="InterPro" id="IPR050091">
    <property type="entry name" value="PKS_NRPS_Biosynth_Enz"/>
</dbReference>
<dbReference type="InterPro" id="IPR009081">
    <property type="entry name" value="PP-bd_ACP"/>
</dbReference>
<dbReference type="Pfam" id="PF00109">
    <property type="entry name" value="ketoacyl-synt"/>
    <property type="match status" value="2"/>
</dbReference>